<dbReference type="Proteomes" id="UP000002432">
    <property type="component" value="Chromosome"/>
</dbReference>
<dbReference type="SUPFAM" id="SSF53822">
    <property type="entry name" value="Periplasmic binding protein-like I"/>
    <property type="match status" value="1"/>
</dbReference>
<dbReference type="STRING" id="204669.Acid345_2052"/>
<dbReference type="RefSeq" id="WP_011522854.1">
    <property type="nucleotide sequence ID" value="NC_008009.1"/>
</dbReference>
<dbReference type="Pfam" id="PF13407">
    <property type="entry name" value="Peripla_BP_4"/>
    <property type="match status" value="1"/>
</dbReference>
<evidence type="ECO:0000256" key="1">
    <source>
        <dbReference type="ARBA" id="ARBA00004196"/>
    </source>
</evidence>
<feature type="region of interest" description="Disordered" evidence="4">
    <location>
        <begin position="280"/>
        <end position="299"/>
    </location>
</feature>
<dbReference type="PANTHER" id="PTHR46847">
    <property type="entry name" value="D-ALLOSE-BINDING PERIPLASMIC PROTEIN-RELATED"/>
    <property type="match status" value="1"/>
</dbReference>
<evidence type="ECO:0000256" key="4">
    <source>
        <dbReference type="SAM" id="MobiDB-lite"/>
    </source>
</evidence>
<name>Q1IPZ7_KORVE</name>
<dbReference type="PANTHER" id="PTHR46847:SF1">
    <property type="entry name" value="D-ALLOSE-BINDING PERIPLASMIC PROTEIN-RELATED"/>
    <property type="match status" value="1"/>
</dbReference>
<dbReference type="GO" id="GO:0030246">
    <property type="term" value="F:carbohydrate binding"/>
    <property type="evidence" value="ECO:0007669"/>
    <property type="project" value="UniProtKB-ARBA"/>
</dbReference>
<protein>
    <submittedName>
        <fullName evidence="6">Monosaccharide ABC transporter substrate-binding protein, CUT2 family</fullName>
    </submittedName>
</protein>
<dbReference type="Gene3D" id="3.40.50.2300">
    <property type="match status" value="2"/>
</dbReference>
<comment type="subcellular location">
    <subcellularLocation>
        <location evidence="1">Cell envelope</location>
    </subcellularLocation>
</comment>
<proteinExistence type="inferred from homology"/>
<organism evidence="6 7">
    <name type="scientific">Koribacter versatilis (strain Ellin345)</name>
    <dbReference type="NCBI Taxonomy" id="204669"/>
    <lineage>
        <taxon>Bacteria</taxon>
        <taxon>Pseudomonadati</taxon>
        <taxon>Acidobacteriota</taxon>
        <taxon>Terriglobia</taxon>
        <taxon>Terriglobales</taxon>
        <taxon>Candidatus Korobacteraceae</taxon>
        <taxon>Candidatus Korobacter</taxon>
    </lineage>
</organism>
<dbReference type="eggNOG" id="COG1879">
    <property type="taxonomic scope" value="Bacteria"/>
</dbReference>
<dbReference type="GO" id="GO:0030313">
    <property type="term" value="C:cell envelope"/>
    <property type="evidence" value="ECO:0007669"/>
    <property type="project" value="UniProtKB-SubCell"/>
</dbReference>
<keyword evidence="7" id="KW-1185">Reference proteome</keyword>
<dbReference type="InterPro" id="IPR028082">
    <property type="entry name" value="Peripla_BP_I"/>
</dbReference>
<evidence type="ECO:0000313" key="6">
    <source>
        <dbReference type="EMBL" id="ABF41053.1"/>
    </source>
</evidence>
<dbReference type="HOGENOM" id="CLU_929951_0_0_0"/>
<evidence type="ECO:0000256" key="3">
    <source>
        <dbReference type="ARBA" id="ARBA00022729"/>
    </source>
</evidence>
<evidence type="ECO:0000256" key="2">
    <source>
        <dbReference type="ARBA" id="ARBA00007639"/>
    </source>
</evidence>
<dbReference type="EMBL" id="CP000360">
    <property type="protein sequence ID" value="ABF41053.1"/>
    <property type="molecule type" value="Genomic_DNA"/>
</dbReference>
<gene>
    <name evidence="6" type="ordered locus">Acid345_2052</name>
</gene>
<dbReference type="OrthoDB" id="9769193at2"/>
<evidence type="ECO:0000313" key="7">
    <source>
        <dbReference type="Proteomes" id="UP000002432"/>
    </source>
</evidence>
<comment type="similarity">
    <text evidence="2">Belongs to the bacterial solute-binding protein 2 family.</text>
</comment>
<dbReference type="KEGG" id="aba:Acid345_2052"/>
<dbReference type="EnsemblBacteria" id="ABF41053">
    <property type="protein sequence ID" value="ABF41053"/>
    <property type="gene ID" value="Acid345_2052"/>
</dbReference>
<reference evidence="6 7" key="1">
    <citation type="journal article" date="2009" name="Appl. Environ. Microbiol.">
        <title>Three genomes from the phylum Acidobacteria provide insight into the lifestyles of these microorganisms in soils.</title>
        <authorList>
            <person name="Ward N.L."/>
            <person name="Challacombe J.F."/>
            <person name="Janssen P.H."/>
            <person name="Henrissat B."/>
            <person name="Coutinho P.M."/>
            <person name="Wu M."/>
            <person name="Xie G."/>
            <person name="Haft D.H."/>
            <person name="Sait M."/>
            <person name="Badger J."/>
            <person name="Barabote R.D."/>
            <person name="Bradley B."/>
            <person name="Brettin T.S."/>
            <person name="Brinkac L.M."/>
            <person name="Bruce D."/>
            <person name="Creasy T."/>
            <person name="Daugherty S.C."/>
            <person name="Davidsen T.M."/>
            <person name="DeBoy R.T."/>
            <person name="Detter J.C."/>
            <person name="Dodson R.J."/>
            <person name="Durkin A.S."/>
            <person name="Ganapathy A."/>
            <person name="Gwinn-Giglio M."/>
            <person name="Han C.S."/>
            <person name="Khouri H."/>
            <person name="Kiss H."/>
            <person name="Kothari S.P."/>
            <person name="Madupu R."/>
            <person name="Nelson K.E."/>
            <person name="Nelson W.C."/>
            <person name="Paulsen I."/>
            <person name="Penn K."/>
            <person name="Ren Q."/>
            <person name="Rosovitz M.J."/>
            <person name="Selengut J.D."/>
            <person name="Shrivastava S."/>
            <person name="Sullivan S.A."/>
            <person name="Tapia R."/>
            <person name="Thompson L.S."/>
            <person name="Watkins K.L."/>
            <person name="Yang Q."/>
            <person name="Yu C."/>
            <person name="Zafar N."/>
            <person name="Zhou L."/>
            <person name="Kuske C.R."/>
        </authorList>
    </citation>
    <scope>NUCLEOTIDE SEQUENCE [LARGE SCALE GENOMIC DNA]</scope>
    <source>
        <strain evidence="6 7">Ellin345</strain>
    </source>
</reference>
<evidence type="ECO:0000259" key="5">
    <source>
        <dbReference type="Pfam" id="PF13407"/>
    </source>
</evidence>
<keyword evidence="3" id="KW-0732">Signal</keyword>
<feature type="domain" description="Periplasmic binding protein" evidence="5">
    <location>
        <begin position="6"/>
        <end position="269"/>
    </location>
</feature>
<sequence length="299" mass="32637">MSKLWFVVSLPTLENDYQQHQANQAERTAARLGLRVTVIEAKNDSITQSLELLRFIQAKAERPNAIIVEPAGGTAFPQVAKAAVGNGIGWVVLNRAADYIPELRRGSNIPIFHLGPDHVEIGRMQGMQLGALLPRGGSVLYIEGPATSSSARKRYEGLLETMPPTVQLFRMRAHWTEDSSYKLVSRWLKLATSRDAGIQVVAAQDDSMAIGARKACEELFDEEARAAWLGLPFLGCDGVEETGQAWVREGKLRATVISPASTTLAIQMLLASLRDGVVQPEHSQTRPSSFPAAESLKPV</sequence>
<dbReference type="InterPro" id="IPR025997">
    <property type="entry name" value="SBP_2_dom"/>
</dbReference>
<dbReference type="AlphaFoldDB" id="Q1IPZ7"/>
<accession>Q1IPZ7</accession>